<sequence>MRFTLPITLLAAVAAASDHIVNQTTCGGTTYQYTGLQGYGFIPSNATDKYGDTIGGIGSSIAIEKSSWRKTSHDVYSGTLYAIPDRGWNTNGTLNYHSRIQKYEITLKLAPKASAKNPSKPNVNLKYLDTILLYGPDGQPTTSLDADATGNFSYRGFPGMPVATYTGDGYGGAGPGGRRITIDSEGLALATDGGFWISDEYGPYVYKFNSKGHMEYAIQPPQAILPRRNDTVSSSSDSAPIYDPSDVPNPEDTVTGRANNQGLEGLTISTDGKTLYTLMQSALDQEGGPKKQNKQPARLLAYDISGRVPKYLHEWVVMLPKYLDYTETNSDKEWKVAAQSEIHQLPTGDFLVLSRDSGFGRGQSESRSVYRHADVFSVLKNKTITDIKGLEDYDTATGAIASSKGVLESGITPVEYCSFLDYNVNSELAKFGLHNGGDQDEGLLNEKWESFSLMPVDPENDNGKGKKEYFLFSMSDNDFITQDGYMNGGKFQYEDSSGFNLDNQVLVFKVKF</sequence>
<dbReference type="PANTHER" id="PTHR37957">
    <property type="entry name" value="BLR7070 PROTEIN"/>
    <property type="match status" value="1"/>
</dbReference>
<feature type="chain" id="PRO_5042243434" evidence="2">
    <location>
        <begin position="16"/>
        <end position="512"/>
    </location>
</feature>
<keyword evidence="5" id="KW-1185">Reference proteome</keyword>
<feature type="signal peptide" evidence="2">
    <location>
        <begin position="1"/>
        <end position="15"/>
    </location>
</feature>
<dbReference type="Pfam" id="PF13449">
    <property type="entry name" value="Phytase-like"/>
    <property type="match status" value="1"/>
</dbReference>
<gene>
    <name evidence="4" type="ORF">N7494_007926</name>
</gene>
<dbReference type="PANTHER" id="PTHR37957:SF1">
    <property type="entry name" value="PHYTASE-LIKE DOMAIN-CONTAINING PROTEIN"/>
    <property type="match status" value="1"/>
</dbReference>
<feature type="region of interest" description="Disordered" evidence="1">
    <location>
        <begin position="227"/>
        <end position="259"/>
    </location>
</feature>
<feature type="domain" description="Phytase-like" evidence="3">
    <location>
        <begin position="77"/>
        <end position="365"/>
    </location>
</feature>
<accession>A0AAD6CV17</accession>
<evidence type="ECO:0000256" key="2">
    <source>
        <dbReference type="SAM" id="SignalP"/>
    </source>
</evidence>
<comment type="caution">
    <text evidence="4">The sequence shown here is derived from an EMBL/GenBank/DDBJ whole genome shotgun (WGS) entry which is preliminary data.</text>
</comment>
<proteinExistence type="predicted"/>
<evidence type="ECO:0000259" key="3">
    <source>
        <dbReference type="Pfam" id="PF13449"/>
    </source>
</evidence>
<evidence type="ECO:0000313" key="4">
    <source>
        <dbReference type="EMBL" id="KAJ5538447.1"/>
    </source>
</evidence>
<keyword evidence="2" id="KW-0732">Signal</keyword>
<protein>
    <submittedName>
        <fullName evidence="4">Secreted protein</fullName>
    </submittedName>
</protein>
<evidence type="ECO:0000313" key="5">
    <source>
        <dbReference type="Proteomes" id="UP001220324"/>
    </source>
</evidence>
<name>A0AAD6CV17_9EURO</name>
<organism evidence="4 5">
    <name type="scientific">Penicillium frequentans</name>
    <dbReference type="NCBI Taxonomy" id="3151616"/>
    <lineage>
        <taxon>Eukaryota</taxon>
        <taxon>Fungi</taxon>
        <taxon>Dikarya</taxon>
        <taxon>Ascomycota</taxon>
        <taxon>Pezizomycotina</taxon>
        <taxon>Eurotiomycetes</taxon>
        <taxon>Eurotiomycetidae</taxon>
        <taxon>Eurotiales</taxon>
        <taxon>Aspergillaceae</taxon>
        <taxon>Penicillium</taxon>
    </lineage>
</organism>
<dbReference type="EMBL" id="JAQIZZ010000006">
    <property type="protein sequence ID" value="KAJ5538447.1"/>
    <property type="molecule type" value="Genomic_DNA"/>
</dbReference>
<dbReference type="AlphaFoldDB" id="A0AAD6CV17"/>
<dbReference type="Proteomes" id="UP001220324">
    <property type="component" value="Unassembled WGS sequence"/>
</dbReference>
<reference evidence="4 5" key="1">
    <citation type="journal article" date="2023" name="IMA Fungus">
        <title>Comparative genomic study of the Penicillium genus elucidates a diverse pangenome and 15 lateral gene transfer events.</title>
        <authorList>
            <person name="Petersen C."/>
            <person name="Sorensen T."/>
            <person name="Nielsen M.R."/>
            <person name="Sondergaard T.E."/>
            <person name="Sorensen J.L."/>
            <person name="Fitzpatrick D.A."/>
            <person name="Frisvad J.C."/>
            <person name="Nielsen K.L."/>
        </authorList>
    </citation>
    <scope>NUCLEOTIDE SEQUENCE [LARGE SCALE GENOMIC DNA]</scope>
    <source>
        <strain evidence="4 5">IBT 35679</strain>
    </source>
</reference>
<evidence type="ECO:0000256" key="1">
    <source>
        <dbReference type="SAM" id="MobiDB-lite"/>
    </source>
</evidence>
<dbReference type="InterPro" id="IPR027372">
    <property type="entry name" value="Phytase-like_dom"/>
</dbReference>